<feature type="chain" id="PRO_5013481366" description="C-type lectin domain-containing protein" evidence="2">
    <location>
        <begin position="18"/>
        <end position="190"/>
    </location>
</feature>
<evidence type="ECO:0000259" key="3">
    <source>
        <dbReference type="PROSITE" id="PS50041"/>
    </source>
</evidence>
<feature type="signal peptide" evidence="2">
    <location>
        <begin position="1"/>
        <end position="17"/>
    </location>
</feature>
<dbReference type="InterPro" id="IPR050111">
    <property type="entry name" value="C-type_lectin/snaclec_domain"/>
</dbReference>
<dbReference type="EMBL" id="GELH01000388">
    <property type="protein sequence ID" value="JAS03884.1"/>
    <property type="molecule type" value="Transcribed_RNA"/>
</dbReference>
<dbReference type="CDD" id="cd00037">
    <property type="entry name" value="CLECT"/>
    <property type="match status" value="1"/>
</dbReference>
<evidence type="ECO:0000256" key="1">
    <source>
        <dbReference type="SAM" id="MobiDB-lite"/>
    </source>
</evidence>
<sequence length="190" mass="21224">MDLRFAIVALLVAPSMCLDCPVGWASYNGECFHFSKSTASWLDAQAACRQMGGYLATDDNKEKHDFLTNIASVIHSFGETVFWLGGDDYLFEGVWRWEETGGPVVSFTKWAPGYPTNSSDTNCLGMVFVDTELLWKDMTCGSSHHGKRQATTVRPTKHHKVTHAHRTHPPSPNHYYICEKQAFHSAPVIG</sequence>
<dbReference type="SMART" id="SM00034">
    <property type="entry name" value="CLECT"/>
    <property type="match status" value="1"/>
</dbReference>
<dbReference type="PROSITE" id="PS50041">
    <property type="entry name" value="C_TYPE_LECTIN_2"/>
    <property type="match status" value="1"/>
</dbReference>
<dbReference type="EMBL" id="GELH01000387">
    <property type="protein sequence ID" value="JAS03885.1"/>
    <property type="molecule type" value="Transcribed_RNA"/>
</dbReference>
<proteinExistence type="predicted"/>
<organism evidence="4">
    <name type="scientific">Pinctada fucata</name>
    <name type="common">Akoya pearl oyster</name>
    <name type="synonym">Pinctada imbricata fucata</name>
    <dbReference type="NCBI Taxonomy" id="50426"/>
    <lineage>
        <taxon>Eukaryota</taxon>
        <taxon>Metazoa</taxon>
        <taxon>Spiralia</taxon>
        <taxon>Lophotrochozoa</taxon>
        <taxon>Mollusca</taxon>
        <taxon>Bivalvia</taxon>
        <taxon>Autobranchia</taxon>
        <taxon>Pteriomorphia</taxon>
        <taxon>Pterioida</taxon>
        <taxon>Pterioidea</taxon>
        <taxon>Pteriidae</taxon>
        <taxon>Pinctada</taxon>
    </lineage>
</organism>
<protein>
    <recommendedName>
        <fullName evidence="3">C-type lectin domain-containing protein</fullName>
    </recommendedName>
</protein>
<accession>A0A194AMT0</accession>
<dbReference type="SUPFAM" id="SSF56436">
    <property type="entry name" value="C-type lectin-like"/>
    <property type="match status" value="1"/>
</dbReference>
<feature type="region of interest" description="Disordered" evidence="1">
    <location>
        <begin position="144"/>
        <end position="167"/>
    </location>
</feature>
<evidence type="ECO:0000256" key="2">
    <source>
        <dbReference type="SAM" id="SignalP"/>
    </source>
</evidence>
<keyword evidence="2" id="KW-0732">Signal</keyword>
<dbReference type="AlphaFoldDB" id="A0A194AMT0"/>
<feature type="compositionally biased region" description="Basic residues" evidence="1">
    <location>
        <begin position="155"/>
        <end position="167"/>
    </location>
</feature>
<dbReference type="PANTHER" id="PTHR22803">
    <property type="entry name" value="MANNOSE, PHOSPHOLIPASE, LECTIN RECEPTOR RELATED"/>
    <property type="match status" value="1"/>
</dbReference>
<dbReference type="Pfam" id="PF00059">
    <property type="entry name" value="Lectin_C"/>
    <property type="match status" value="1"/>
</dbReference>
<evidence type="ECO:0000313" key="4">
    <source>
        <dbReference type="EMBL" id="JAS03885.1"/>
    </source>
</evidence>
<dbReference type="Gene3D" id="3.10.100.10">
    <property type="entry name" value="Mannose-Binding Protein A, subunit A"/>
    <property type="match status" value="1"/>
</dbReference>
<dbReference type="InterPro" id="IPR016186">
    <property type="entry name" value="C-type_lectin-like/link_sf"/>
</dbReference>
<dbReference type="InterPro" id="IPR001304">
    <property type="entry name" value="C-type_lectin-like"/>
</dbReference>
<reference evidence="4" key="1">
    <citation type="submission" date="2016-03" db="EMBL/GenBank/DDBJ databases">
        <authorList>
            <person name="Ploux O."/>
        </authorList>
    </citation>
    <scope>NUCLEOTIDE SEQUENCE</scope>
    <source>
        <tissue evidence="4">Mantle</tissue>
    </source>
</reference>
<dbReference type="InterPro" id="IPR016187">
    <property type="entry name" value="CTDL_fold"/>
</dbReference>
<name>A0A194AMT0_PINFU</name>
<feature type="domain" description="C-type lectin" evidence="3">
    <location>
        <begin position="27"/>
        <end position="140"/>
    </location>
</feature>